<accession>A0ACB9GPH3</accession>
<proteinExistence type="predicted"/>
<organism evidence="1 2">
    <name type="scientific">Smallanthus sonchifolius</name>
    <dbReference type="NCBI Taxonomy" id="185202"/>
    <lineage>
        <taxon>Eukaryota</taxon>
        <taxon>Viridiplantae</taxon>
        <taxon>Streptophyta</taxon>
        <taxon>Embryophyta</taxon>
        <taxon>Tracheophyta</taxon>
        <taxon>Spermatophyta</taxon>
        <taxon>Magnoliopsida</taxon>
        <taxon>eudicotyledons</taxon>
        <taxon>Gunneridae</taxon>
        <taxon>Pentapetalae</taxon>
        <taxon>asterids</taxon>
        <taxon>campanulids</taxon>
        <taxon>Asterales</taxon>
        <taxon>Asteraceae</taxon>
        <taxon>Asteroideae</taxon>
        <taxon>Heliantheae alliance</taxon>
        <taxon>Millerieae</taxon>
        <taxon>Smallanthus</taxon>
    </lineage>
</organism>
<dbReference type="EMBL" id="CM042031">
    <property type="protein sequence ID" value="KAI3785332.1"/>
    <property type="molecule type" value="Genomic_DNA"/>
</dbReference>
<comment type="caution">
    <text evidence="1">The sequence shown here is derived from an EMBL/GenBank/DDBJ whole genome shotgun (WGS) entry which is preliminary data.</text>
</comment>
<gene>
    <name evidence="1" type="ORF">L1987_44448</name>
</gene>
<reference evidence="1 2" key="2">
    <citation type="journal article" date="2022" name="Mol. Ecol. Resour.">
        <title>The genomes of chicory, endive, great burdock and yacon provide insights into Asteraceae paleo-polyploidization history and plant inulin production.</title>
        <authorList>
            <person name="Fan W."/>
            <person name="Wang S."/>
            <person name="Wang H."/>
            <person name="Wang A."/>
            <person name="Jiang F."/>
            <person name="Liu H."/>
            <person name="Zhao H."/>
            <person name="Xu D."/>
            <person name="Zhang Y."/>
        </authorList>
    </citation>
    <scope>NUCLEOTIDE SEQUENCE [LARGE SCALE GENOMIC DNA]</scope>
    <source>
        <strain evidence="2">cv. Yunnan</strain>
        <tissue evidence="1">Leaves</tissue>
    </source>
</reference>
<name>A0ACB9GPH3_9ASTR</name>
<keyword evidence="2" id="KW-1185">Reference proteome</keyword>
<evidence type="ECO:0000313" key="1">
    <source>
        <dbReference type="EMBL" id="KAI3785332.1"/>
    </source>
</evidence>
<protein>
    <submittedName>
        <fullName evidence="1">Uncharacterized protein</fullName>
    </submittedName>
</protein>
<evidence type="ECO:0000313" key="2">
    <source>
        <dbReference type="Proteomes" id="UP001056120"/>
    </source>
</evidence>
<dbReference type="Proteomes" id="UP001056120">
    <property type="component" value="Linkage Group LG14"/>
</dbReference>
<sequence length="94" mass="10691">MVVGAFVHSVYKHYLYYEWLYGRGGADKEFGIYSENTSKQNKELLNSVSKPPSIYSLDSPPVNHDSYLNIVTRQLYNLQNPKLIIISTSTVSSD</sequence>
<reference evidence="2" key="1">
    <citation type="journal article" date="2022" name="Mol. Ecol. Resour.">
        <title>The genomes of chicory, endive, great burdock and yacon provide insights into Asteraceae palaeo-polyploidization history and plant inulin production.</title>
        <authorList>
            <person name="Fan W."/>
            <person name="Wang S."/>
            <person name="Wang H."/>
            <person name="Wang A."/>
            <person name="Jiang F."/>
            <person name="Liu H."/>
            <person name="Zhao H."/>
            <person name="Xu D."/>
            <person name="Zhang Y."/>
        </authorList>
    </citation>
    <scope>NUCLEOTIDE SEQUENCE [LARGE SCALE GENOMIC DNA]</scope>
    <source>
        <strain evidence="2">cv. Yunnan</strain>
    </source>
</reference>